<keyword evidence="2" id="KW-0067">ATP-binding</keyword>
<comment type="caution">
    <text evidence="5">The sequence shown here is derived from an EMBL/GenBank/DDBJ whole genome shotgun (WGS) entry which is preliminary data.</text>
</comment>
<dbReference type="Gene3D" id="3.40.50.300">
    <property type="entry name" value="P-loop containing nucleotide triphosphate hydrolases"/>
    <property type="match status" value="2"/>
</dbReference>
<dbReference type="GO" id="GO:0005524">
    <property type="term" value="F:ATP binding"/>
    <property type="evidence" value="ECO:0007669"/>
    <property type="project" value="UniProtKB-KW"/>
</dbReference>
<dbReference type="PANTHER" id="PTHR43158">
    <property type="entry name" value="SKFA PEPTIDE EXPORT ATP-BINDING PROTEIN SKFE"/>
    <property type="match status" value="1"/>
</dbReference>
<feature type="domain" description="ABC transporter" evidence="4">
    <location>
        <begin position="271"/>
        <end position="497"/>
    </location>
</feature>
<dbReference type="PROSITE" id="PS50893">
    <property type="entry name" value="ABC_TRANSPORTER_2"/>
    <property type="match status" value="2"/>
</dbReference>
<dbReference type="PROSITE" id="PS00211">
    <property type="entry name" value="ABC_TRANSPORTER_1"/>
    <property type="match status" value="1"/>
</dbReference>
<dbReference type="OrthoDB" id="9809450at2"/>
<dbReference type="RefSeq" id="WP_044350623.1">
    <property type="nucleotide sequence ID" value="NZ_AZAC01000032.1"/>
</dbReference>
<evidence type="ECO:0000256" key="2">
    <source>
        <dbReference type="ARBA" id="ARBA00022840"/>
    </source>
</evidence>
<dbReference type="SMART" id="SM00382">
    <property type="entry name" value="AAA"/>
    <property type="match status" value="2"/>
</dbReference>
<name>A0A0D2J9R2_9BACT</name>
<dbReference type="PANTHER" id="PTHR43158:SF2">
    <property type="entry name" value="SKFA PEPTIDE EXPORT ATP-BINDING PROTEIN SKFE"/>
    <property type="match status" value="1"/>
</dbReference>
<protein>
    <recommendedName>
        <fullName evidence="4">ABC transporter domain-containing protein</fullName>
    </recommendedName>
</protein>
<evidence type="ECO:0000313" key="6">
    <source>
        <dbReference type="Proteomes" id="UP000032233"/>
    </source>
</evidence>
<dbReference type="Pfam" id="PF00005">
    <property type="entry name" value="ABC_tran"/>
    <property type="match status" value="2"/>
</dbReference>
<keyword evidence="1" id="KW-0547">Nucleotide-binding</keyword>
<keyword evidence="6" id="KW-1185">Reference proteome</keyword>
<dbReference type="Proteomes" id="UP000032233">
    <property type="component" value="Unassembled WGS sequence"/>
</dbReference>
<evidence type="ECO:0000256" key="3">
    <source>
        <dbReference type="SAM" id="MobiDB-lite"/>
    </source>
</evidence>
<dbReference type="InterPro" id="IPR003593">
    <property type="entry name" value="AAA+_ATPase"/>
</dbReference>
<evidence type="ECO:0000313" key="5">
    <source>
        <dbReference type="EMBL" id="KIX12421.1"/>
    </source>
</evidence>
<proteinExistence type="predicted"/>
<dbReference type="AlphaFoldDB" id="A0A0D2J9R2"/>
<dbReference type="InterPro" id="IPR017871">
    <property type="entry name" value="ABC_transporter-like_CS"/>
</dbReference>
<reference evidence="5 6" key="1">
    <citation type="submission" date="2013-11" db="EMBL/GenBank/DDBJ databases">
        <title>Metagenomic analysis of a methanogenic consortium involved in long chain n-alkane degradation.</title>
        <authorList>
            <person name="Davidova I.A."/>
            <person name="Callaghan A.V."/>
            <person name="Wawrik B."/>
            <person name="Pruitt S."/>
            <person name="Marks C."/>
            <person name="Duncan K.E."/>
            <person name="Suflita J.M."/>
        </authorList>
    </citation>
    <scope>NUCLEOTIDE SEQUENCE [LARGE SCALE GENOMIC DNA]</scope>
    <source>
        <strain evidence="5 6">SPR</strain>
    </source>
</reference>
<feature type="region of interest" description="Disordered" evidence="3">
    <location>
        <begin position="245"/>
        <end position="264"/>
    </location>
</feature>
<dbReference type="EMBL" id="AZAC01000032">
    <property type="protein sequence ID" value="KIX12421.1"/>
    <property type="molecule type" value="Genomic_DNA"/>
</dbReference>
<dbReference type="STRING" id="1429043.X474_18995"/>
<gene>
    <name evidence="5" type="ORF">X474_18995</name>
</gene>
<accession>A0A0D2J9R2</accession>
<dbReference type="InParanoid" id="A0A0D2J9R2"/>
<dbReference type="InterPro" id="IPR003439">
    <property type="entry name" value="ABC_transporter-like_ATP-bd"/>
</dbReference>
<sequence length="497" mass="55240">MRATQAGQKPCAQVEFINASYKIGGNSILKDLNWSLHPNQHWAVLGGNGAGKSTFLRLLAGDIWPTGQRGSRVYRLSEKPQISPIGFKELTGLASPELAELYRKRGWNLPVWEVVATGLWNDHRLVRPLSGEQDKRIRLKMELLGITDLAQRGFLELSQGQGMKVLLARAIISEPRFLIMDECLTGLDRGSLSLMSLVLEHVARKGGQIICTTHRHDELFQGITHTLTLDKGRIVHQARYSPRKEKTRLSLISPPRPKSTGLQRRQKGFQYHISRGQVAIDHKPVLKDINWTVKKDEHWALMGQNGSGKSTLLRLLSGDLHPAKGGIIERFDGENPRSIWDIRKKTGFVSSDFQARHFKKATVLDTVISGFFGSVGLHQKATPGQIKAAQDLLLDLGMADWADKNIANLSYGQLRKVLLARAMVTGPEVLLLDEPLAGLDDQARKMIMQLVQDLAGQGVTVIQAVHHPDELIPAISHVALLDKGRITWQGGRAELEI</sequence>
<evidence type="ECO:0000256" key="1">
    <source>
        <dbReference type="ARBA" id="ARBA00022741"/>
    </source>
</evidence>
<organism evidence="5 6">
    <name type="scientific">Dethiosulfatarculus sandiegensis</name>
    <dbReference type="NCBI Taxonomy" id="1429043"/>
    <lineage>
        <taxon>Bacteria</taxon>
        <taxon>Pseudomonadati</taxon>
        <taxon>Thermodesulfobacteriota</taxon>
        <taxon>Desulfarculia</taxon>
        <taxon>Desulfarculales</taxon>
        <taxon>Desulfarculaceae</taxon>
        <taxon>Dethiosulfatarculus</taxon>
    </lineage>
</organism>
<dbReference type="SUPFAM" id="SSF52540">
    <property type="entry name" value="P-loop containing nucleoside triphosphate hydrolases"/>
    <property type="match status" value="2"/>
</dbReference>
<feature type="domain" description="ABC transporter" evidence="4">
    <location>
        <begin position="14"/>
        <end position="256"/>
    </location>
</feature>
<evidence type="ECO:0000259" key="4">
    <source>
        <dbReference type="PROSITE" id="PS50893"/>
    </source>
</evidence>
<dbReference type="FunCoup" id="A0A0D2J9R2">
    <property type="interactions" value="151"/>
</dbReference>
<dbReference type="GO" id="GO:0016887">
    <property type="term" value="F:ATP hydrolysis activity"/>
    <property type="evidence" value="ECO:0007669"/>
    <property type="project" value="InterPro"/>
</dbReference>
<dbReference type="InterPro" id="IPR027417">
    <property type="entry name" value="P-loop_NTPase"/>
</dbReference>